<evidence type="ECO:0000313" key="2">
    <source>
        <dbReference type="Proteomes" id="UP001384579"/>
    </source>
</evidence>
<accession>A0ABU8YX31</accession>
<evidence type="ECO:0008006" key="3">
    <source>
        <dbReference type="Google" id="ProtNLM"/>
    </source>
</evidence>
<dbReference type="Pfam" id="PF18506">
    <property type="entry name" value="RelB-like"/>
    <property type="match status" value="1"/>
</dbReference>
<comment type="caution">
    <text evidence="1">The sequence shown here is derived from an EMBL/GenBank/DDBJ whole genome shotgun (WGS) entry which is preliminary data.</text>
</comment>
<reference evidence="1 2" key="1">
    <citation type="journal article" date="2020" name="Harmful Algae">
        <title>Molecular and morphological characterization of a novel dihydroanatoxin-a producing Microcoleus species (cyanobacteria) from the Russian River, California, USA.</title>
        <authorList>
            <person name="Conklin K.Y."/>
            <person name="Stancheva R."/>
            <person name="Otten T.G."/>
            <person name="Fadness R."/>
            <person name="Boyer G.L."/>
            <person name="Read B."/>
            <person name="Zhang X."/>
            <person name="Sheath R.G."/>
        </authorList>
    </citation>
    <scope>NUCLEOTIDE SEQUENCE [LARGE SCALE GENOMIC DNA]</scope>
    <source>
        <strain evidence="1 2">PTRS2</strain>
    </source>
</reference>
<proteinExistence type="predicted"/>
<keyword evidence="2" id="KW-1185">Reference proteome</keyword>
<sequence>METTLNIEYLTNKDGDVSAVVIPLELWRQLLLLNEEVSVDRLTGAVEDYCMNKAMDEAVNTPLLNRSEALAYLEE</sequence>
<dbReference type="RefSeq" id="WP_340519079.1">
    <property type="nucleotide sequence ID" value="NZ_JBBLXS010000791.1"/>
</dbReference>
<evidence type="ECO:0000313" key="1">
    <source>
        <dbReference type="EMBL" id="MEK0188855.1"/>
    </source>
</evidence>
<name>A0ABU8YX31_9CYAN</name>
<dbReference type="Proteomes" id="UP001384579">
    <property type="component" value="Unassembled WGS sequence"/>
</dbReference>
<gene>
    <name evidence="1" type="ORF">WMG39_28990</name>
</gene>
<dbReference type="InterPro" id="IPR049537">
    <property type="entry name" value="RelB-like"/>
</dbReference>
<protein>
    <recommendedName>
        <fullName evidence="3">Prevent-host-death protein</fullName>
    </recommendedName>
</protein>
<organism evidence="1 2">
    <name type="scientific">Microcoleus anatoxicus PTRS2</name>
    <dbReference type="NCBI Taxonomy" id="2705321"/>
    <lineage>
        <taxon>Bacteria</taxon>
        <taxon>Bacillati</taxon>
        <taxon>Cyanobacteriota</taxon>
        <taxon>Cyanophyceae</taxon>
        <taxon>Oscillatoriophycideae</taxon>
        <taxon>Oscillatoriales</taxon>
        <taxon>Microcoleaceae</taxon>
        <taxon>Microcoleus</taxon>
        <taxon>Microcoleus anatoxicus</taxon>
    </lineage>
</organism>
<dbReference type="EMBL" id="JBBLXS010000791">
    <property type="protein sequence ID" value="MEK0188855.1"/>
    <property type="molecule type" value="Genomic_DNA"/>
</dbReference>